<protein>
    <submittedName>
        <fullName evidence="2">Uncharacterized protein</fullName>
    </submittedName>
</protein>
<feature type="region of interest" description="Disordered" evidence="1">
    <location>
        <begin position="1"/>
        <end position="20"/>
    </location>
</feature>
<feature type="region of interest" description="Disordered" evidence="1">
    <location>
        <begin position="54"/>
        <end position="79"/>
    </location>
</feature>
<evidence type="ECO:0000256" key="1">
    <source>
        <dbReference type="SAM" id="MobiDB-lite"/>
    </source>
</evidence>
<dbReference type="AlphaFoldDB" id="A0ABD2NKC0"/>
<name>A0ABD2NKC0_9CUCU</name>
<organism evidence="2 3">
    <name type="scientific">Cryptolaemus montrouzieri</name>
    <dbReference type="NCBI Taxonomy" id="559131"/>
    <lineage>
        <taxon>Eukaryota</taxon>
        <taxon>Metazoa</taxon>
        <taxon>Ecdysozoa</taxon>
        <taxon>Arthropoda</taxon>
        <taxon>Hexapoda</taxon>
        <taxon>Insecta</taxon>
        <taxon>Pterygota</taxon>
        <taxon>Neoptera</taxon>
        <taxon>Endopterygota</taxon>
        <taxon>Coleoptera</taxon>
        <taxon>Polyphaga</taxon>
        <taxon>Cucujiformia</taxon>
        <taxon>Coccinelloidea</taxon>
        <taxon>Coccinellidae</taxon>
        <taxon>Scymninae</taxon>
        <taxon>Scymnini</taxon>
        <taxon>Cryptolaemus</taxon>
    </lineage>
</organism>
<feature type="compositionally biased region" description="Polar residues" evidence="1">
    <location>
        <begin position="54"/>
        <end position="72"/>
    </location>
</feature>
<reference evidence="2 3" key="1">
    <citation type="journal article" date="2021" name="BMC Biol.">
        <title>Horizontally acquired antibacterial genes associated with adaptive radiation of ladybird beetles.</title>
        <authorList>
            <person name="Li H.S."/>
            <person name="Tang X.F."/>
            <person name="Huang Y.H."/>
            <person name="Xu Z.Y."/>
            <person name="Chen M.L."/>
            <person name="Du X.Y."/>
            <person name="Qiu B.Y."/>
            <person name="Chen P.T."/>
            <person name="Zhang W."/>
            <person name="Slipinski A."/>
            <person name="Escalona H.E."/>
            <person name="Waterhouse R.M."/>
            <person name="Zwick A."/>
            <person name="Pang H."/>
        </authorList>
    </citation>
    <scope>NUCLEOTIDE SEQUENCE [LARGE SCALE GENOMIC DNA]</scope>
    <source>
        <strain evidence="2">SYSU2018</strain>
    </source>
</reference>
<keyword evidence="3" id="KW-1185">Reference proteome</keyword>
<feature type="compositionally biased region" description="Basic and acidic residues" evidence="1">
    <location>
        <begin position="1"/>
        <end position="10"/>
    </location>
</feature>
<dbReference type="EMBL" id="JABFTP020000124">
    <property type="protein sequence ID" value="KAL3278862.1"/>
    <property type="molecule type" value="Genomic_DNA"/>
</dbReference>
<gene>
    <name evidence="2" type="ORF">HHI36_016382</name>
</gene>
<accession>A0ABD2NKC0</accession>
<evidence type="ECO:0000313" key="3">
    <source>
        <dbReference type="Proteomes" id="UP001516400"/>
    </source>
</evidence>
<proteinExistence type="predicted"/>
<dbReference type="Proteomes" id="UP001516400">
    <property type="component" value="Unassembled WGS sequence"/>
</dbReference>
<feature type="compositionally biased region" description="Polar residues" evidence="1">
    <location>
        <begin position="11"/>
        <end position="20"/>
    </location>
</feature>
<evidence type="ECO:0000313" key="2">
    <source>
        <dbReference type="EMBL" id="KAL3278862.1"/>
    </source>
</evidence>
<comment type="caution">
    <text evidence="2">The sequence shown here is derived from an EMBL/GenBank/DDBJ whole genome shotgun (WGS) entry which is preliminary data.</text>
</comment>
<sequence>MDSWLKKEQGSDSSNGSYKNEMYNVNENHIDKINTIRRQLKLLEILDDDEEPKTNTLDFDNISADSSESISYNPEKLNKSQRKRKYNSFKMTSENALGKDANIFSKTTESLQISLPTSNYSTLEYNTPKRKKLKVKRTPHFYKQLLGTQSTIDISPSNLENDKESVLGSTQIRYINRNFRRKNEIDDQCDNRNMEKPEDVHLEPNVKIMQGTSNENCLKFLPIKDRKIVFTEKPESRIFKDNLFNIDITFDEIAPPTIPICNNFLN</sequence>